<proteinExistence type="predicted"/>
<keyword evidence="1" id="KW-1133">Transmembrane helix</keyword>
<dbReference type="EMBL" id="JAVRHU010000005">
    <property type="protein sequence ID" value="MDT0622792.1"/>
    <property type="molecule type" value="Genomic_DNA"/>
</dbReference>
<feature type="transmembrane region" description="Helical" evidence="1">
    <location>
        <begin position="61"/>
        <end position="80"/>
    </location>
</feature>
<dbReference type="Proteomes" id="UP001250662">
    <property type="component" value="Unassembled WGS sequence"/>
</dbReference>
<keyword evidence="4" id="KW-1185">Reference proteome</keyword>
<feature type="transmembrane region" description="Helical" evidence="1">
    <location>
        <begin position="138"/>
        <end position="158"/>
    </location>
</feature>
<feature type="transmembrane region" description="Helical" evidence="1">
    <location>
        <begin position="164"/>
        <end position="185"/>
    </location>
</feature>
<dbReference type="PANTHER" id="PTHR14969">
    <property type="entry name" value="SPHINGOSINE-1-PHOSPHATE PHOSPHOHYDROLASE"/>
    <property type="match status" value="1"/>
</dbReference>
<protein>
    <submittedName>
        <fullName evidence="3">Phosphatase PAP2 family protein</fullName>
    </submittedName>
</protein>
<dbReference type="Pfam" id="PF01569">
    <property type="entry name" value="PAP2"/>
    <property type="match status" value="1"/>
</dbReference>
<dbReference type="Gene3D" id="1.20.144.10">
    <property type="entry name" value="Phosphatidic acid phosphatase type 2/haloperoxidase"/>
    <property type="match status" value="1"/>
</dbReference>
<evidence type="ECO:0000259" key="2">
    <source>
        <dbReference type="SMART" id="SM00014"/>
    </source>
</evidence>
<keyword evidence="1" id="KW-0812">Transmembrane</keyword>
<comment type="caution">
    <text evidence="3">The sequence shown here is derived from an EMBL/GenBank/DDBJ whole genome shotgun (WGS) entry which is preliminary data.</text>
</comment>
<feature type="domain" description="Phosphatidic acid phosphatase type 2/haloperoxidase" evidence="2">
    <location>
        <begin position="62"/>
        <end position="179"/>
    </location>
</feature>
<evidence type="ECO:0000256" key="1">
    <source>
        <dbReference type="SAM" id="Phobius"/>
    </source>
</evidence>
<dbReference type="PANTHER" id="PTHR14969:SF13">
    <property type="entry name" value="AT30094P"/>
    <property type="match status" value="1"/>
</dbReference>
<feature type="transmembrane region" description="Helical" evidence="1">
    <location>
        <begin position="110"/>
        <end position="131"/>
    </location>
</feature>
<dbReference type="SMART" id="SM00014">
    <property type="entry name" value="acidPPc"/>
    <property type="match status" value="1"/>
</dbReference>
<dbReference type="RefSeq" id="WP_311388455.1">
    <property type="nucleotide sequence ID" value="NZ_JAVRHU010000005.1"/>
</dbReference>
<dbReference type="InterPro" id="IPR000326">
    <property type="entry name" value="PAP2/HPO"/>
</dbReference>
<evidence type="ECO:0000313" key="4">
    <source>
        <dbReference type="Proteomes" id="UP001250662"/>
    </source>
</evidence>
<dbReference type="SUPFAM" id="SSF48317">
    <property type="entry name" value="Acid phosphatase/Vanadium-dependent haloperoxidase"/>
    <property type="match status" value="1"/>
</dbReference>
<evidence type="ECO:0000313" key="3">
    <source>
        <dbReference type="EMBL" id="MDT0622792.1"/>
    </source>
</evidence>
<organism evidence="3 4">
    <name type="scientific">Croceitalea vernalis</name>
    <dbReference type="NCBI Taxonomy" id="3075599"/>
    <lineage>
        <taxon>Bacteria</taxon>
        <taxon>Pseudomonadati</taxon>
        <taxon>Bacteroidota</taxon>
        <taxon>Flavobacteriia</taxon>
        <taxon>Flavobacteriales</taxon>
        <taxon>Flavobacteriaceae</taxon>
        <taxon>Croceitalea</taxon>
    </lineage>
</organism>
<keyword evidence="1" id="KW-0472">Membrane</keyword>
<gene>
    <name evidence="3" type="ORF">RM520_14275</name>
</gene>
<reference evidence="3 4" key="1">
    <citation type="submission" date="2023-09" db="EMBL/GenBank/DDBJ databases">
        <authorList>
            <person name="Rey-Velasco X."/>
        </authorList>
    </citation>
    <scope>NUCLEOTIDE SEQUENCE [LARGE SCALE GENOMIC DNA]</scope>
    <source>
        <strain evidence="3 4">P007</strain>
    </source>
</reference>
<accession>A0ABU3BKV1</accession>
<dbReference type="InterPro" id="IPR036938">
    <property type="entry name" value="PAP2/HPO_sf"/>
</dbReference>
<sequence>MVDQLVQFDRDLFLFLNGLGTESWDGFWLYLSQKFSFITIPLYAFLLFISYKSFGAKKTGVLLVTIALMITCTDQLGNFFKYGVGRFRPCHDDDLMNVMRLVKSRCGGKYGYFSAHAASSFALASFFAILFKSKYKILGPFLLLWSISVSYSRIYIGVHFPLDVLTGLTIGGILGWIFANLYSFATFKIKA</sequence>
<feature type="transmembrane region" description="Helical" evidence="1">
    <location>
        <begin position="27"/>
        <end position="49"/>
    </location>
</feature>
<name>A0ABU3BKV1_9FLAO</name>